<accession>A0AAF1AMS0</accession>
<dbReference type="Proteomes" id="UP000077755">
    <property type="component" value="Chromosome 2"/>
</dbReference>
<dbReference type="EMBL" id="CP093344">
    <property type="protein sequence ID" value="WOG88483.1"/>
    <property type="molecule type" value="Genomic_DNA"/>
</dbReference>
<dbReference type="AlphaFoldDB" id="A0AAF1AMS0"/>
<evidence type="ECO:0000313" key="1">
    <source>
        <dbReference type="EMBL" id="WOG88483.1"/>
    </source>
</evidence>
<reference evidence="1" key="1">
    <citation type="journal article" date="2016" name="Nat. Genet.">
        <title>A high-quality carrot genome assembly provides new insights into carotenoid accumulation and asterid genome evolution.</title>
        <authorList>
            <person name="Iorizzo M."/>
            <person name="Ellison S."/>
            <person name="Senalik D."/>
            <person name="Zeng P."/>
            <person name="Satapoomin P."/>
            <person name="Huang J."/>
            <person name="Bowman M."/>
            <person name="Iovene M."/>
            <person name="Sanseverino W."/>
            <person name="Cavagnaro P."/>
            <person name="Yildiz M."/>
            <person name="Macko-Podgorni A."/>
            <person name="Moranska E."/>
            <person name="Grzebelus E."/>
            <person name="Grzebelus D."/>
            <person name="Ashrafi H."/>
            <person name="Zheng Z."/>
            <person name="Cheng S."/>
            <person name="Spooner D."/>
            <person name="Van Deynze A."/>
            <person name="Simon P."/>
        </authorList>
    </citation>
    <scope>NUCLEOTIDE SEQUENCE</scope>
    <source>
        <tissue evidence="1">Leaf</tissue>
    </source>
</reference>
<organism evidence="1 2">
    <name type="scientific">Daucus carota subsp. sativus</name>
    <name type="common">Carrot</name>
    <dbReference type="NCBI Taxonomy" id="79200"/>
    <lineage>
        <taxon>Eukaryota</taxon>
        <taxon>Viridiplantae</taxon>
        <taxon>Streptophyta</taxon>
        <taxon>Embryophyta</taxon>
        <taxon>Tracheophyta</taxon>
        <taxon>Spermatophyta</taxon>
        <taxon>Magnoliopsida</taxon>
        <taxon>eudicotyledons</taxon>
        <taxon>Gunneridae</taxon>
        <taxon>Pentapetalae</taxon>
        <taxon>asterids</taxon>
        <taxon>campanulids</taxon>
        <taxon>Apiales</taxon>
        <taxon>Apiaceae</taxon>
        <taxon>Apioideae</taxon>
        <taxon>Scandiceae</taxon>
        <taxon>Daucinae</taxon>
        <taxon>Daucus</taxon>
        <taxon>Daucus sect. Daucus</taxon>
    </lineage>
</organism>
<keyword evidence="2" id="KW-1185">Reference proteome</keyword>
<reference evidence="1" key="2">
    <citation type="submission" date="2022-03" db="EMBL/GenBank/DDBJ databases">
        <title>Draft title - Genomic analysis of global carrot germplasm unveils the trajectory of domestication and the origin of high carotenoid orange carrot.</title>
        <authorList>
            <person name="Iorizzo M."/>
            <person name="Ellison S."/>
            <person name="Senalik D."/>
            <person name="Macko-Podgorni A."/>
            <person name="Grzebelus D."/>
            <person name="Bostan H."/>
            <person name="Rolling W."/>
            <person name="Curaba J."/>
            <person name="Simon P."/>
        </authorList>
    </citation>
    <scope>NUCLEOTIDE SEQUENCE</scope>
    <source>
        <tissue evidence="1">Leaf</tissue>
    </source>
</reference>
<gene>
    <name evidence="1" type="ORF">DCAR_0207718</name>
</gene>
<sequence length="20" mass="2106">MDRKDTSGFVSGGGIFCESI</sequence>
<name>A0AAF1AMS0_DAUCS</name>
<proteinExistence type="predicted"/>
<protein>
    <submittedName>
        <fullName evidence="1">Uncharacterized protein</fullName>
    </submittedName>
</protein>
<evidence type="ECO:0000313" key="2">
    <source>
        <dbReference type="Proteomes" id="UP000077755"/>
    </source>
</evidence>